<evidence type="ECO:0000256" key="5">
    <source>
        <dbReference type="PIRNR" id="PIRNR000109"/>
    </source>
</evidence>
<keyword evidence="5 9" id="KW-0521">NADP</keyword>
<dbReference type="InterPro" id="IPR006114">
    <property type="entry name" value="6PGDH_C"/>
</dbReference>
<dbReference type="FunFam" id="3.40.50.720:FF:000007">
    <property type="entry name" value="6-phosphogluconate dehydrogenase, decarboxylating"/>
    <property type="match status" value="1"/>
</dbReference>
<dbReference type="NCBIfam" id="TIGR00873">
    <property type="entry name" value="gnd"/>
    <property type="match status" value="1"/>
</dbReference>
<proteinExistence type="inferred from homology"/>
<evidence type="ECO:0000256" key="2">
    <source>
        <dbReference type="ARBA" id="ARBA00011738"/>
    </source>
</evidence>
<feature type="binding site" evidence="7">
    <location>
        <position position="446"/>
    </location>
    <ligand>
        <name>substrate</name>
        <note>ligand shared between dimeric partners</note>
    </ligand>
</feature>
<dbReference type="UniPathway" id="UPA00115">
    <property type="reaction ID" value="UER00410"/>
</dbReference>
<dbReference type="InterPro" id="IPR006183">
    <property type="entry name" value="Pgluconate_DH"/>
</dbReference>
<protein>
    <recommendedName>
        <fullName evidence="5 9">6-phosphogluconate dehydrogenase, decarboxylating</fullName>
        <ecNumber evidence="5 9">1.1.1.44</ecNumber>
    </recommendedName>
</protein>
<dbReference type="FunFam" id="1.10.1040.10:FF:000002">
    <property type="entry name" value="6-phosphogluconate dehydrogenase, decarboxylating"/>
    <property type="match status" value="1"/>
</dbReference>
<dbReference type="InterPro" id="IPR006113">
    <property type="entry name" value="6PGDH_Gnd/GntZ"/>
</dbReference>
<dbReference type="FunFam" id="1.20.5.320:FF:000001">
    <property type="entry name" value="6-phosphogluconate dehydrogenase, decarboxylating"/>
    <property type="match status" value="1"/>
</dbReference>
<dbReference type="PANTHER" id="PTHR11811">
    <property type="entry name" value="6-PHOSPHOGLUCONATE DEHYDROGENASE"/>
    <property type="match status" value="1"/>
</dbReference>
<evidence type="ECO:0000256" key="1">
    <source>
        <dbReference type="ARBA" id="ARBA00008419"/>
    </source>
</evidence>
<feature type="binding site" evidence="7">
    <location>
        <position position="452"/>
    </location>
    <ligand>
        <name>substrate</name>
        <note>ligand shared between dimeric partners</note>
    </ligand>
</feature>
<dbReference type="InterPro" id="IPR006184">
    <property type="entry name" value="6PGdom_BS"/>
</dbReference>
<dbReference type="InterPro" id="IPR036291">
    <property type="entry name" value="NAD(P)-bd_dom_sf"/>
</dbReference>
<dbReference type="EMBL" id="RIBP01000004">
    <property type="protein sequence ID" value="TRZ37661.1"/>
    <property type="molecule type" value="Genomic_DNA"/>
</dbReference>
<dbReference type="InterPro" id="IPR008927">
    <property type="entry name" value="6-PGluconate_DH-like_C_sf"/>
</dbReference>
<dbReference type="PIRSF" id="PIRSF000109">
    <property type="entry name" value="6PGD"/>
    <property type="match status" value="1"/>
</dbReference>
<feature type="active site" description="Proton donor" evidence="6">
    <location>
        <position position="189"/>
    </location>
</feature>
<feature type="binding site" description="in other chain" evidence="7">
    <location>
        <position position="190"/>
    </location>
    <ligand>
        <name>substrate</name>
        <note>ligand shared between dimeric partners</note>
    </ligand>
</feature>
<evidence type="ECO:0000313" key="11">
    <source>
        <dbReference type="EMBL" id="TRZ37661.1"/>
    </source>
</evidence>
<sequence length="469" mass="52171">MTKQQFGVIGLAVMGKNLAMNIESRGYTVSVFNRSKEKTEEMLQETEGKNIFGTYTMEEFVQSLEVPRKIMLMVKAGPATDATIEQLKPLLDKGDIVIDGGNTFFVDTQRRNKELSELGIHFIGTGVSGGEEGALKGPSIMPGGQKEAYELVAPIFQDISAKVNDEPCTTYIGPDGAGHYVKMVHNGIEYGDMQLICEAYFIMKHVLGLEAQELHEVFADWNKGELDSYLIEITADIFTKVDEETGKPLVDLILDTAGQKGTGKWTSQSALDLGVPLPMITESVFARFISAMKDERTKASKVLTGPEIKAFTGDKAAYIESVRKALYLSKIVSYAQGFAQMRAASEEYNWDLNYGEIAMIFRGGCIIRAQFLQKIKDAYDRDPELKNLLLDPYFSDITEQYQSALREVISGAVLNGIPVPSFAAALAYFDSYRTETLPANLLQAQRDYFGAHTYQRTDKEGVFHTNWMK</sequence>
<dbReference type="PROSITE" id="PS00461">
    <property type="entry name" value="6PGD"/>
    <property type="match status" value="1"/>
</dbReference>
<comment type="catalytic activity">
    <reaction evidence="5 9">
        <text>6-phospho-D-gluconate + NADP(+) = D-ribulose 5-phosphate + CO2 + NADPH</text>
        <dbReference type="Rhea" id="RHEA:10116"/>
        <dbReference type="ChEBI" id="CHEBI:16526"/>
        <dbReference type="ChEBI" id="CHEBI:57783"/>
        <dbReference type="ChEBI" id="CHEBI:58121"/>
        <dbReference type="ChEBI" id="CHEBI:58349"/>
        <dbReference type="ChEBI" id="CHEBI:58759"/>
        <dbReference type="EC" id="1.1.1.44"/>
    </reaction>
</comment>
<feature type="binding site" evidence="8">
    <location>
        <begin position="74"/>
        <end position="76"/>
    </location>
    <ligand>
        <name>NADP(+)</name>
        <dbReference type="ChEBI" id="CHEBI:58349"/>
    </ligand>
</feature>
<feature type="binding site" evidence="8">
    <location>
        <position position="102"/>
    </location>
    <ligand>
        <name>NADP(+)</name>
        <dbReference type="ChEBI" id="CHEBI:58349"/>
    </ligand>
</feature>
<evidence type="ECO:0000259" key="10">
    <source>
        <dbReference type="SMART" id="SM01350"/>
    </source>
</evidence>
<dbReference type="InterPro" id="IPR006115">
    <property type="entry name" value="6PGDH_NADP-bd"/>
</dbReference>
<name>A0A553SKZ3_NIACI</name>
<feature type="domain" description="6-phosphogluconate dehydrogenase C-terminal" evidence="10">
    <location>
        <begin position="178"/>
        <end position="468"/>
    </location>
</feature>
<dbReference type="GO" id="GO:0006098">
    <property type="term" value="P:pentose-phosphate shunt"/>
    <property type="evidence" value="ECO:0007669"/>
    <property type="project" value="UniProtKB-UniPathway"/>
</dbReference>
<dbReference type="AlphaFoldDB" id="A0A553SKZ3"/>
<reference evidence="12" key="1">
    <citation type="submission" date="2018-10" db="EMBL/GenBank/DDBJ databases">
        <title>FDA dAtabase for Regulatory Grade micrObial Sequences (FDA-ARGOS): Supporting development and validation of Infectious Disease Dx tests.</title>
        <authorList>
            <person name="Minogue T."/>
            <person name="Wolcott M."/>
            <person name="Wasieloski L."/>
            <person name="Aguilar W."/>
            <person name="Moore D."/>
            <person name="Tallon L."/>
            <person name="Sadzewicz L."/>
            <person name="Sengamalay N."/>
            <person name="Ott S."/>
            <person name="Godinez A."/>
            <person name="Nagaraj S."/>
            <person name="Vavikolanu K."/>
            <person name="Vyas G."/>
            <person name="Nadendla S."/>
            <person name="George J."/>
            <person name="Sichtig H."/>
        </authorList>
    </citation>
    <scope>NUCLEOTIDE SEQUENCE [LARGE SCALE GENOMIC DNA]</scope>
    <source>
        <strain evidence="12">FDAARGOS_343</strain>
    </source>
</reference>
<dbReference type="GO" id="GO:0004616">
    <property type="term" value="F:phosphogluconate dehydrogenase (decarboxylating) activity"/>
    <property type="evidence" value="ECO:0007669"/>
    <property type="project" value="UniProtKB-EC"/>
</dbReference>
<dbReference type="SMART" id="SM01350">
    <property type="entry name" value="6PGD"/>
    <property type="match status" value="1"/>
</dbReference>
<evidence type="ECO:0000256" key="4">
    <source>
        <dbReference type="ARBA" id="ARBA00023064"/>
    </source>
</evidence>
<comment type="similarity">
    <text evidence="1 5 9">Belongs to the 6-phosphogluconate dehydrogenase family.</text>
</comment>
<dbReference type="SUPFAM" id="SSF48179">
    <property type="entry name" value="6-phosphogluconate dehydrogenase C-terminal domain-like"/>
    <property type="match status" value="1"/>
</dbReference>
<dbReference type="PRINTS" id="PR00076">
    <property type="entry name" value="6PGDHDRGNASE"/>
</dbReference>
<dbReference type="RefSeq" id="WP_144452715.1">
    <property type="nucleotide sequence ID" value="NZ_RIBP01000004.1"/>
</dbReference>
<feature type="binding site" description="in other chain" evidence="7">
    <location>
        <position position="287"/>
    </location>
    <ligand>
        <name>substrate</name>
        <note>ligand shared between dimeric partners</note>
    </ligand>
</feature>
<dbReference type="Pfam" id="PF00393">
    <property type="entry name" value="6PGD"/>
    <property type="match status" value="1"/>
</dbReference>
<keyword evidence="3 5" id="KW-0560">Oxidoreductase</keyword>
<comment type="subunit">
    <text evidence="2 5">Homodimer.</text>
</comment>
<comment type="caution">
    <text evidence="11">The sequence shown here is derived from an EMBL/GenBank/DDBJ whole genome shotgun (WGS) entry which is preliminary data.</text>
</comment>
<dbReference type="InterPro" id="IPR013328">
    <property type="entry name" value="6PGD_dom2"/>
</dbReference>
<dbReference type="GO" id="GO:0050661">
    <property type="term" value="F:NADP binding"/>
    <property type="evidence" value="ECO:0007669"/>
    <property type="project" value="InterPro"/>
</dbReference>
<feature type="active site" description="Proton acceptor" evidence="6">
    <location>
        <position position="182"/>
    </location>
</feature>
<feature type="binding site" description="in other chain" evidence="7">
    <location>
        <position position="260"/>
    </location>
    <ligand>
        <name>substrate</name>
        <note>ligand shared between dimeric partners</note>
    </ligand>
</feature>
<dbReference type="STRING" id="1397.ABW02_06290"/>
<feature type="binding site" description="in other chain" evidence="7">
    <location>
        <position position="102"/>
    </location>
    <ligand>
        <name>substrate</name>
        <note>ligand shared between dimeric partners</note>
    </ligand>
</feature>
<dbReference type="Pfam" id="PF03446">
    <property type="entry name" value="NAD_binding_2"/>
    <property type="match status" value="1"/>
</dbReference>
<keyword evidence="5 9" id="KW-0570">Pentose shunt</keyword>
<dbReference type="EC" id="1.1.1.44" evidence="5 9"/>
<evidence type="ECO:0000256" key="8">
    <source>
        <dbReference type="PIRSR" id="PIRSR000109-3"/>
    </source>
</evidence>
<evidence type="ECO:0000313" key="12">
    <source>
        <dbReference type="Proteomes" id="UP000319837"/>
    </source>
</evidence>
<evidence type="ECO:0000256" key="3">
    <source>
        <dbReference type="ARBA" id="ARBA00023002"/>
    </source>
</evidence>
<feature type="binding site" evidence="8">
    <location>
        <begin position="10"/>
        <end position="15"/>
    </location>
    <ligand>
        <name>NADP(+)</name>
        <dbReference type="ChEBI" id="CHEBI:58349"/>
    </ligand>
</feature>
<evidence type="ECO:0000256" key="7">
    <source>
        <dbReference type="PIRSR" id="PIRSR000109-2"/>
    </source>
</evidence>
<evidence type="ECO:0000256" key="6">
    <source>
        <dbReference type="PIRSR" id="PIRSR000109-1"/>
    </source>
</evidence>
<dbReference type="NCBIfam" id="NF006765">
    <property type="entry name" value="PRK09287.1"/>
    <property type="match status" value="1"/>
</dbReference>
<organism evidence="11 12">
    <name type="scientific">Niallia circulans</name>
    <name type="common">Bacillus circulans</name>
    <dbReference type="NCBI Taxonomy" id="1397"/>
    <lineage>
        <taxon>Bacteria</taxon>
        <taxon>Bacillati</taxon>
        <taxon>Bacillota</taxon>
        <taxon>Bacilli</taxon>
        <taxon>Bacillales</taxon>
        <taxon>Bacillaceae</taxon>
        <taxon>Niallia</taxon>
    </lineage>
</organism>
<evidence type="ECO:0000256" key="9">
    <source>
        <dbReference type="RuleBase" id="RU000485"/>
    </source>
</evidence>
<accession>A0A553SKZ3</accession>
<keyword evidence="4 9" id="KW-0311">Gluconate utilization</keyword>
<dbReference type="Proteomes" id="UP000319837">
    <property type="component" value="Unassembled WGS sequence"/>
</dbReference>
<gene>
    <name evidence="11" type="primary">gndA</name>
    <name evidence="11" type="ORF">CEQ21_19660</name>
</gene>
<dbReference type="GO" id="GO:0019521">
    <property type="term" value="P:D-gluconate metabolic process"/>
    <property type="evidence" value="ECO:0007669"/>
    <property type="project" value="UniProtKB-KW"/>
</dbReference>
<dbReference type="Gene3D" id="1.20.5.320">
    <property type="entry name" value="6-Phosphogluconate Dehydrogenase, domain 3"/>
    <property type="match status" value="1"/>
</dbReference>
<comment type="function">
    <text evidence="5">Catalyzes the oxidative decarboxylation of 6-phosphogluconate to ribulose 5-phosphate and CO(2), with concomitant reduction of NADP to NADPH.</text>
</comment>
<feature type="binding site" description="in other chain" evidence="7">
    <location>
        <begin position="128"/>
        <end position="130"/>
    </location>
    <ligand>
        <name>substrate</name>
        <note>ligand shared between dimeric partners</note>
    </ligand>
</feature>
<dbReference type="Gene3D" id="3.40.50.720">
    <property type="entry name" value="NAD(P)-binding Rossmann-like Domain"/>
    <property type="match status" value="1"/>
</dbReference>
<dbReference type="Gene3D" id="1.10.1040.10">
    <property type="entry name" value="N-(1-d-carboxylethyl)-l-norvaline Dehydrogenase, domain 2"/>
    <property type="match status" value="1"/>
</dbReference>
<feature type="binding site" evidence="8">
    <location>
        <begin position="33"/>
        <end position="35"/>
    </location>
    <ligand>
        <name>NADP(+)</name>
        <dbReference type="ChEBI" id="CHEBI:58349"/>
    </ligand>
</feature>
<dbReference type="SUPFAM" id="SSF51735">
    <property type="entry name" value="NAD(P)-binding Rossmann-fold domains"/>
    <property type="match status" value="1"/>
</dbReference>
<feature type="binding site" description="in other chain" evidence="7">
    <location>
        <begin position="185"/>
        <end position="186"/>
    </location>
    <ligand>
        <name>substrate</name>
        <note>ligand shared between dimeric partners</note>
    </ligand>
</feature>
<comment type="pathway">
    <text evidence="5 9">Carbohydrate degradation; pentose phosphate pathway; D-ribulose 5-phosphate from D-glucose 6-phosphate (oxidative stage): step 3/3.</text>
</comment>